<dbReference type="PROSITE" id="PS50110">
    <property type="entry name" value="RESPONSE_REGULATORY"/>
    <property type="match status" value="1"/>
</dbReference>
<feature type="domain" description="Response regulatory" evidence="3">
    <location>
        <begin position="7"/>
        <end position="120"/>
    </location>
</feature>
<dbReference type="SMART" id="SM00850">
    <property type="entry name" value="LytTR"/>
    <property type="match status" value="1"/>
</dbReference>
<evidence type="ECO:0000259" key="4">
    <source>
        <dbReference type="PROSITE" id="PS50930"/>
    </source>
</evidence>
<evidence type="ECO:0000256" key="1">
    <source>
        <dbReference type="ARBA" id="ARBA00023012"/>
    </source>
</evidence>
<proteinExistence type="predicted"/>
<accession>A0ABS3E2C0</accession>
<dbReference type="PROSITE" id="PS50930">
    <property type="entry name" value="HTH_LYTTR"/>
    <property type="match status" value="1"/>
</dbReference>
<dbReference type="Pfam" id="PF04397">
    <property type="entry name" value="LytTR"/>
    <property type="match status" value="1"/>
</dbReference>
<dbReference type="InterPro" id="IPR001789">
    <property type="entry name" value="Sig_transdc_resp-reg_receiver"/>
</dbReference>
<dbReference type="InterPro" id="IPR011006">
    <property type="entry name" value="CheY-like_superfamily"/>
</dbReference>
<dbReference type="RefSeq" id="WP_206998061.1">
    <property type="nucleotide sequence ID" value="NZ_JAEKJR010000001.1"/>
</dbReference>
<dbReference type="EMBL" id="JAEKJR010000001">
    <property type="protein sequence ID" value="MBN8429422.1"/>
    <property type="molecule type" value="Genomic_DNA"/>
</dbReference>
<protein>
    <submittedName>
        <fullName evidence="5">Response regulator transcription factor</fullName>
    </submittedName>
</protein>
<dbReference type="Gene3D" id="2.40.50.1020">
    <property type="entry name" value="LytTr DNA-binding domain"/>
    <property type="match status" value="1"/>
</dbReference>
<dbReference type="SMART" id="SM00448">
    <property type="entry name" value="REC"/>
    <property type="match status" value="1"/>
</dbReference>
<dbReference type="InterPro" id="IPR046947">
    <property type="entry name" value="LytR-like"/>
</dbReference>
<organism evidence="5 6">
    <name type="scientific">Microbulbifer salipaludis</name>
    <dbReference type="NCBI Taxonomy" id="187980"/>
    <lineage>
        <taxon>Bacteria</taxon>
        <taxon>Pseudomonadati</taxon>
        <taxon>Pseudomonadota</taxon>
        <taxon>Gammaproteobacteria</taxon>
        <taxon>Cellvibrionales</taxon>
        <taxon>Microbulbiferaceae</taxon>
        <taxon>Microbulbifer</taxon>
    </lineage>
</organism>
<evidence type="ECO:0000313" key="5">
    <source>
        <dbReference type="EMBL" id="MBN8429422.1"/>
    </source>
</evidence>
<dbReference type="PANTHER" id="PTHR37299:SF1">
    <property type="entry name" value="STAGE 0 SPORULATION PROTEIN A HOMOLOG"/>
    <property type="match status" value="1"/>
</dbReference>
<dbReference type="PANTHER" id="PTHR37299">
    <property type="entry name" value="TRANSCRIPTIONAL REGULATOR-RELATED"/>
    <property type="match status" value="1"/>
</dbReference>
<dbReference type="Proteomes" id="UP000664293">
    <property type="component" value="Unassembled WGS sequence"/>
</dbReference>
<gene>
    <name evidence="5" type="ORF">JF535_01035</name>
</gene>
<evidence type="ECO:0000256" key="2">
    <source>
        <dbReference type="PROSITE-ProRule" id="PRU00169"/>
    </source>
</evidence>
<keyword evidence="1" id="KW-0902">Two-component regulatory system</keyword>
<comment type="caution">
    <text evidence="5">The sequence shown here is derived from an EMBL/GenBank/DDBJ whole genome shotgun (WGS) entry which is preliminary data.</text>
</comment>
<feature type="modified residue" description="4-aspartylphosphate" evidence="2">
    <location>
        <position position="58"/>
    </location>
</feature>
<keyword evidence="2" id="KW-0597">Phosphoprotein</keyword>
<name>A0ABS3E2C0_9GAMM</name>
<feature type="domain" description="HTH LytTR-type" evidence="4">
    <location>
        <begin position="169"/>
        <end position="274"/>
    </location>
</feature>
<dbReference type="SUPFAM" id="SSF52172">
    <property type="entry name" value="CheY-like"/>
    <property type="match status" value="1"/>
</dbReference>
<keyword evidence="6" id="KW-1185">Reference proteome</keyword>
<evidence type="ECO:0000259" key="3">
    <source>
        <dbReference type="PROSITE" id="PS50110"/>
    </source>
</evidence>
<dbReference type="InterPro" id="IPR007492">
    <property type="entry name" value="LytTR_DNA-bd_dom"/>
</dbReference>
<dbReference type="Gene3D" id="3.40.50.2300">
    <property type="match status" value="1"/>
</dbReference>
<dbReference type="Pfam" id="PF00072">
    <property type="entry name" value="Response_reg"/>
    <property type="match status" value="1"/>
</dbReference>
<sequence>MTLTKLRTLLADDEPLALEGLRLRLSQIEEIEIVGECGSGEEAIELNARLAPDLIFLDMEMPGLNGLEVVEELRAASAPTVVFVTAYDTYAVEAFELRAEDYLVKPASLGRLKQAVERVVQRRAALPEHDNSQEKLLTALHNVSGISRTELEDWLESDAPLPASFPEKLEIKNSDNETVMVPTAAIDWVDAAGDYMCIHACGETHILRITLKKLQELLNPRVFFRIHKSTIVNADRVRKIIPLRNTECQLVLDGDVQLKASRNFREQVQALRARHRT</sequence>
<reference evidence="5 6" key="1">
    <citation type="submission" date="2020-12" db="EMBL/GenBank/DDBJ databases">
        <title>Oil enriched cultivation method for isolating marine PHA-producing bacteria.</title>
        <authorList>
            <person name="Zheng W."/>
            <person name="Yu S."/>
            <person name="Huang Y."/>
        </authorList>
    </citation>
    <scope>NUCLEOTIDE SEQUENCE [LARGE SCALE GENOMIC DNA]</scope>
    <source>
        <strain evidence="5 6">SN0-2</strain>
    </source>
</reference>
<evidence type="ECO:0000313" key="6">
    <source>
        <dbReference type="Proteomes" id="UP000664293"/>
    </source>
</evidence>